<feature type="compositionally biased region" description="Acidic residues" evidence="1">
    <location>
        <begin position="1460"/>
        <end position="1483"/>
    </location>
</feature>
<evidence type="ECO:0000313" key="3">
    <source>
        <dbReference type="Proteomes" id="UP000649617"/>
    </source>
</evidence>
<protein>
    <submittedName>
        <fullName evidence="2">Uncharacterized protein</fullName>
    </submittedName>
</protein>
<accession>A0A812VXP9</accession>
<gene>
    <name evidence="2" type="ORF">SPIL2461_LOCUS17262</name>
</gene>
<sequence>MTDDDDLLKNRFSRDKRKPPSSASSRGESTLTDFLQDDVARFFAQEQDRTLVFQAATKDGIVSVKDFLAAVEDGWNIDGMGSAAREVVEKMSWMGRQSLKRFIKDVARDIVTFRDRAAKHYARWLVYSHVGDGWHGHGAPWILVLEKASDKVLIADFELDEFVAWMEDVHNLMRKVTLDDRDHGLLVGSDPSLLAVRRKIAARWASLRPPAFTGTPEESQNGTCQFKKQLVQLVDMYGTESPFAPEPPVLQILEHSEQPHQPPVPDVEAAEDRACANHAFSFLQSRKGVWTVLQVEESASLDGYKNFVAIAESWRLKTPFTQWFTKNYAGVARRPSYKGHVKDVTILPVDACTILGMLMIQATLLPNNSFGVDGTSECVAVLQALEENMNVNATLELLPHCDAFAVEIQQNCLQVSALKRALRELGLGFAKKLTAQNVAHQMPLSVFLTTCFRMRSDQAFWNAIGFRRLVKRTAHFFAQHAELSLDASVTSECPDPTVASRAHPYMQSSRRKGNRALKMQMVTRFLCRGAGYVTLKDERNLGQLGVVEEKSTLAHRTASEYVARLLLKTEAFVHEAVSQQKYPSVNFCMDAATFSGEQVLSVVFRMNGFHFAGATQILSPNSCSRQEAAEAVASLADALGGVLPDSAKEKQSIGKEAFRFKEFRTPTKHLLCGLANALQQAMPAGWTLQKCKPPNPLQPAGPGCTRVLYDPAELQLMTPRPASEATLHFTWDSESGRSRPDFYQDEKFTRLVFAADLGTEGFVGFQHLASLDLWVLLWPDIFHQCARRASSAIKRLDDGPAFLRRLMALFRFSRGPFKSGRFGKLVADARSRLVEIMETNPEDDFVQMFMTGMAKDAAGMHNGGSGFFADFTSKHALNLLSSRKGNLHLRSDNPKDVRWFSFWDHAVALDSCWHSEAMAHCFSIFTEGKNPWSFGNKNDASDVLADDTNQDKMRAFILVFKPLRLFVSECAKDIQNNGSASVRQMISLASGKRVSKLIQILGLEYCGATQDKESLEWLATLFLCQIDALLDLDTMQRSFPWRAVACLNLQLRADTLACMQREWQFVTEIIDQLPKNHALYVCLNFTRYQCYRDIMTKAEPLDFSTESCMNFSNAGMDEDRGLGFREICRVVAGFTGDANDSILSSLASELCFNDLRDSGRRRMKAEKTCPQNIHAVAHKSSTSRPGGGKSLALSSSDWQATLSQKYVKARVHSTLKATDLELGVSSEGLTKHKTSKNFTKPHILAQRLDLLRLLRDNYHAQIRPQLNRQEDRQEVLLSTYKELWTSKLIPEHCFVAWDEGKASDTRELVLSAGPHSVRVLPLVKFEQGVYTFQVADVPRTGKIVGDMISVVIAFTEPCLAHDQLGWKQTSEWMSLAEYIAEHSIYWIPKGLLASVCTALGLKHSKMDFKARVRLFLNHQGKSDDFITSVLEELPDDAPHRTRKKDPEEMDGTNDERLPGETDEEEDDEIMDYMAVDPEDEDPQDNSNDADKPQVDPDQGERRPADASQQPDHDMPDRSDAGPTLYNLSIFFLRV</sequence>
<organism evidence="2 3">
    <name type="scientific">Symbiodinium pilosum</name>
    <name type="common">Dinoflagellate</name>
    <dbReference type="NCBI Taxonomy" id="2952"/>
    <lineage>
        <taxon>Eukaryota</taxon>
        <taxon>Sar</taxon>
        <taxon>Alveolata</taxon>
        <taxon>Dinophyceae</taxon>
        <taxon>Suessiales</taxon>
        <taxon>Symbiodiniaceae</taxon>
        <taxon>Symbiodinium</taxon>
    </lineage>
</organism>
<feature type="region of interest" description="Disordered" evidence="1">
    <location>
        <begin position="1436"/>
        <end position="1526"/>
    </location>
</feature>
<dbReference type="Proteomes" id="UP000649617">
    <property type="component" value="Unassembled WGS sequence"/>
</dbReference>
<feature type="region of interest" description="Disordered" evidence="1">
    <location>
        <begin position="1"/>
        <end position="29"/>
    </location>
</feature>
<reference evidence="2" key="1">
    <citation type="submission" date="2021-02" db="EMBL/GenBank/DDBJ databases">
        <authorList>
            <person name="Dougan E. K."/>
            <person name="Rhodes N."/>
            <person name="Thang M."/>
            <person name="Chan C."/>
        </authorList>
    </citation>
    <scope>NUCLEOTIDE SEQUENCE</scope>
</reference>
<comment type="caution">
    <text evidence="2">The sequence shown here is derived from an EMBL/GenBank/DDBJ whole genome shotgun (WGS) entry which is preliminary data.</text>
</comment>
<feature type="compositionally biased region" description="Basic and acidic residues" evidence="1">
    <location>
        <begin position="1488"/>
        <end position="1519"/>
    </location>
</feature>
<keyword evidence="3" id="KW-1185">Reference proteome</keyword>
<proteinExistence type="predicted"/>
<evidence type="ECO:0000313" key="2">
    <source>
        <dbReference type="EMBL" id="CAE7648435.1"/>
    </source>
</evidence>
<evidence type="ECO:0000256" key="1">
    <source>
        <dbReference type="SAM" id="MobiDB-lite"/>
    </source>
</evidence>
<name>A0A812VXP9_SYMPI</name>
<dbReference type="OrthoDB" id="435846at2759"/>
<dbReference type="EMBL" id="CAJNIZ010043060">
    <property type="protein sequence ID" value="CAE7648435.1"/>
    <property type="molecule type" value="Genomic_DNA"/>
</dbReference>